<dbReference type="AlphaFoldDB" id="A0A1W1E908"/>
<reference evidence="1" key="1">
    <citation type="submission" date="2016-10" db="EMBL/GenBank/DDBJ databases">
        <authorList>
            <person name="de Groot N.N."/>
        </authorList>
    </citation>
    <scope>NUCLEOTIDE SEQUENCE</scope>
</reference>
<sequence>MFDQIYYSDIGDFRVGDYLFEIGGTQKGFKQIKDVPNSFVVVDTDYMMEENKIPLWLFGLMY</sequence>
<dbReference type="EMBL" id="FPIB01000016">
    <property type="protein sequence ID" value="SFV90443.1"/>
    <property type="molecule type" value="Genomic_DNA"/>
</dbReference>
<accession>A0A1W1E908</accession>
<evidence type="ECO:0000313" key="1">
    <source>
        <dbReference type="EMBL" id="SFV90443.1"/>
    </source>
</evidence>
<protein>
    <submittedName>
        <fullName evidence="1">ATPase component BioM of energizing module of biotin ECF transporter</fullName>
    </submittedName>
</protein>
<name>A0A1W1E908_9ZZZZ</name>
<proteinExistence type="predicted"/>
<organism evidence="1">
    <name type="scientific">hydrothermal vent metagenome</name>
    <dbReference type="NCBI Taxonomy" id="652676"/>
    <lineage>
        <taxon>unclassified sequences</taxon>
        <taxon>metagenomes</taxon>
        <taxon>ecological metagenomes</taxon>
    </lineage>
</organism>
<gene>
    <name evidence="1" type="ORF">MNB_SV-4-1337</name>
</gene>